<protein>
    <submittedName>
        <fullName evidence="3">Uncharacterized protein</fullName>
    </submittedName>
</protein>
<dbReference type="Proteomes" id="UP001601197">
    <property type="component" value="Unassembled WGS sequence"/>
</dbReference>
<keyword evidence="2" id="KW-0812">Transmembrane</keyword>
<accession>A0ABW6KZ09</accession>
<evidence type="ECO:0000256" key="1">
    <source>
        <dbReference type="SAM" id="MobiDB-lite"/>
    </source>
</evidence>
<evidence type="ECO:0000313" key="4">
    <source>
        <dbReference type="Proteomes" id="UP001601197"/>
    </source>
</evidence>
<keyword evidence="2" id="KW-0472">Membrane</keyword>
<proteinExistence type="predicted"/>
<feature type="region of interest" description="Disordered" evidence="1">
    <location>
        <begin position="1"/>
        <end position="21"/>
    </location>
</feature>
<comment type="caution">
    <text evidence="3">The sequence shown here is derived from an EMBL/GenBank/DDBJ whole genome shotgun (WGS) entry which is preliminary data.</text>
</comment>
<gene>
    <name evidence="3" type="ORF">ACFYNZ_27245</name>
</gene>
<organism evidence="3 4">
    <name type="scientific">Streptomyces kebangsaanensis</name>
    <dbReference type="NCBI Taxonomy" id="864058"/>
    <lineage>
        <taxon>Bacteria</taxon>
        <taxon>Bacillati</taxon>
        <taxon>Actinomycetota</taxon>
        <taxon>Actinomycetes</taxon>
        <taxon>Kitasatosporales</taxon>
        <taxon>Streptomycetaceae</taxon>
        <taxon>Streptomyces</taxon>
    </lineage>
</organism>
<feature type="transmembrane region" description="Helical" evidence="2">
    <location>
        <begin position="25"/>
        <end position="44"/>
    </location>
</feature>
<sequence length="125" mass="13045">MLEETVGVPLPVRTRNDPDPRMMTAWSPLMTIGAVTAGSSALSVQTQCRDRVRVPLAEVLSASVMASYKAAWPHPTLYAAAEAEEAGTVEGRRGDRACAGHPGGADEELTGEHVTPSEVAFAAGA</sequence>
<name>A0ABW6KZ09_9ACTN</name>
<dbReference type="RefSeq" id="WP_388351438.1">
    <property type="nucleotide sequence ID" value="NZ_JBIAFJ010000030.1"/>
</dbReference>
<dbReference type="EMBL" id="JBIAFJ010000030">
    <property type="protein sequence ID" value="MFE9173120.1"/>
    <property type="molecule type" value="Genomic_DNA"/>
</dbReference>
<keyword evidence="4" id="KW-1185">Reference proteome</keyword>
<reference evidence="3 4" key="1">
    <citation type="submission" date="2024-10" db="EMBL/GenBank/DDBJ databases">
        <title>The Natural Products Discovery Center: Release of the First 8490 Sequenced Strains for Exploring Actinobacteria Biosynthetic Diversity.</title>
        <authorList>
            <person name="Kalkreuter E."/>
            <person name="Kautsar S.A."/>
            <person name="Yang D."/>
            <person name="Bader C.D."/>
            <person name="Teijaro C.N."/>
            <person name="Fluegel L."/>
            <person name="Davis C.M."/>
            <person name="Simpson J.R."/>
            <person name="Lauterbach L."/>
            <person name="Steele A.D."/>
            <person name="Gui C."/>
            <person name="Meng S."/>
            <person name="Li G."/>
            <person name="Viehrig K."/>
            <person name="Ye F."/>
            <person name="Su P."/>
            <person name="Kiefer A.F."/>
            <person name="Nichols A."/>
            <person name="Cepeda A.J."/>
            <person name="Yan W."/>
            <person name="Fan B."/>
            <person name="Jiang Y."/>
            <person name="Adhikari A."/>
            <person name="Zheng C.-J."/>
            <person name="Schuster L."/>
            <person name="Cowan T.M."/>
            <person name="Smanski M.J."/>
            <person name="Chevrette M.G."/>
            <person name="De Carvalho L.P.S."/>
            <person name="Shen B."/>
        </authorList>
    </citation>
    <scope>NUCLEOTIDE SEQUENCE [LARGE SCALE GENOMIC DNA]</scope>
    <source>
        <strain evidence="3 4">NPDC007147</strain>
    </source>
</reference>
<keyword evidence="2" id="KW-1133">Transmembrane helix</keyword>
<evidence type="ECO:0000256" key="2">
    <source>
        <dbReference type="SAM" id="Phobius"/>
    </source>
</evidence>
<evidence type="ECO:0000313" key="3">
    <source>
        <dbReference type="EMBL" id="MFE9173120.1"/>
    </source>
</evidence>